<sequence>MALHSCCNAVEIIPDLIEIGIVMYNPVEPTSGADIYEVNKKHGSVGYGAGQGNKNRIKE</sequence>
<accession>A0A0F8ZK34</accession>
<organism evidence="1">
    <name type="scientific">marine sediment metagenome</name>
    <dbReference type="NCBI Taxonomy" id="412755"/>
    <lineage>
        <taxon>unclassified sequences</taxon>
        <taxon>metagenomes</taxon>
        <taxon>ecological metagenomes</taxon>
    </lineage>
</organism>
<dbReference type="EMBL" id="LAZR01047454">
    <property type="protein sequence ID" value="KKK94183.1"/>
    <property type="molecule type" value="Genomic_DNA"/>
</dbReference>
<dbReference type="AlphaFoldDB" id="A0A0F8ZK34"/>
<proteinExistence type="predicted"/>
<protein>
    <submittedName>
        <fullName evidence="1">Uncharacterized protein</fullName>
    </submittedName>
</protein>
<comment type="caution">
    <text evidence="1">The sequence shown here is derived from an EMBL/GenBank/DDBJ whole genome shotgun (WGS) entry which is preliminary data.</text>
</comment>
<gene>
    <name evidence="1" type="ORF">LCGC14_2685410</name>
</gene>
<evidence type="ECO:0000313" key="1">
    <source>
        <dbReference type="EMBL" id="KKK94183.1"/>
    </source>
</evidence>
<reference evidence="1" key="1">
    <citation type="journal article" date="2015" name="Nature">
        <title>Complex archaea that bridge the gap between prokaryotes and eukaryotes.</title>
        <authorList>
            <person name="Spang A."/>
            <person name="Saw J.H."/>
            <person name="Jorgensen S.L."/>
            <person name="Zaremba-Niedzwiedzka K."/>
            <person name="Martijn J."/>
            <person name="Lind A.E."/>
            <person name="van Eijk R."/>
            <person name="Schleper C."/>
            <person name="Guy L."/>
            <person name="Ettema T.J."/>
        </authorList>
    </citation>
    <scope>NUCLEOTIDE SEQUENCE</scope>
</reference>
<name>A0A0F8ZK34_9ZZZZ</name>